<gene>
    <name evidence="2" type="ORF">B7P33_06580</name>
</gene>
<evidence type="ECO:0000259" key="1">
    <source>
        <dbReference type="Pfam" id="PF18935"/>
    </source>
</evidence>
<feature type="domain" description="DUF5683" evidence="1">
    <location>
        <begin position="51"/>
        <end position="203"/>
    </location>
</feature>
<keyword evidence="3" id="KW-1185">Reference proteome</keyword>
<accession>A0A2A4G8X4</accession>
<evidence type="ECO:0000313" key="3">
    <source>
        <dbReference type="Proteomes" id="UP000219559"/>
    </source>
</evidence>
<sequence>MLCFCFALFHLGLSAQEETPTETPKDSLQTELKEEGIMLSESVLSKVKIDPLAPSKAAFYSAVLPGLGQVYNKRYWKVPLVWGAIGGAAYGYKYNNDLYRRFREAFKSRRAGFRNDEFIREDGTEIFDQEALQNQQERYQRDRDLFLLLTITAYALNIIDANVDAHLQQYNVDTNLSMDFKPYLEQDALTAQVNYGLTFTFTF</sequence>
<dbReference type="Proteomes" id="UP000219559">
    <property type="component" value="Unassembled WGS sequence"/>
</dbReference>
<dbReference type="EMBL" id="NBWU01000002">
    <property type="protein sequence ID" value="PCE65067.1"/>
    <property type="molecule type" value="Genomic_DNA"/>
</dbReference>
<protein>
    <recommendedName>
        <fullName evidence="1">DUF5683 domain-containing protein</fullName>
    </recommendedName>
</protein>
<evidence type="ECO:0000313" key="2">
    <source>
        <dbReference type="EMBL" id="PCE65067.1"/>
    </source>
</evidence>
<comment type="caution">
    <text evidence="2">The sequence shown here is derived from an EMBL/GenBank/DDBJ whole genome shotgun (WGS) entry which is preliminary data.</text>
</comment>
<dbReference type="OrthoDB" id="9813910at2"/>
<name>A0A2A4G8X4_9FLAO</name>
<dbReference type="AlphaFoldDB" id="A0A2A4G8X4"/>
<proteinExistence type="predicted"/>
<dbReference type="Pfam" id="PF18935">
    <property type="entry name" value="DUF5683"/>
    <property type="match status" value="1"/>
</dbReference>
<organism evidence="2 3">
    <name type="scientific">Sediminicola luteus</name>
    <dbReference type="NCBI Taxonomy" id="319238"/>
    <lineage>
        <taxon>Bacteria</taxon>
        <taxon>Pseudomonadati</taxon>
        <taxon>Bacteroidota</taxon>
        <taxon>Flavobacteriia</taxon>
        <taxon>Flavobacteriales</taxon>
        <taxon>Flavobacteriaceae</taxon>
        <taxon>Sediminicola</taxon>
    </lineage>
</organism>
<reference evidence="2 3" key="1">
    <citation type="submission" date="2017-04" db="EMBL/GenBank/DDBJ databases">
        <title>A new member of the family Flavobacteriaceae isolated from ascidians.</title>
        <authorList>
            <person name="Chen L."/>
        </authorList>
    </citation>
    <scope>NUCLEOTIDE SEQUENCE [LARGE SCALE GENOMIC DNA]</scope>
    <source>
        <strain evidence="2 3">HQA918</strain>
    </source>
</reference>
<dbReference type="InterPro" id="IPR043738">
    <property type="entry name" value="DUF5683"/>
</dbReference>